<keyword evidence="1 8" id="KW-0732">Signal</keyword>
<dbReference type="InterPro" id="IPR000601">
    <property type="entry name" value="PKD_dom"/>
</dbReference>
<gene>
    <name evidence="10" type="ORF">PEDI_43540</name>
</gene>
<keyword evidence="3" id="KW-0136">Cellulose degradation</keyword>
<dbReference type="NCBIfam" id="TIGR04183">
    <property type="entry name" value="Por_Secre_tail"/>
    <property type="match status" value="1"/>
</dbReference>
<dbReference type="InterPro" id="IPR012341">
    <property type="entry name" value="6hp_glycosidase-like_sf"/>
</dbReference>
<dbReference type="PROSITE" id="PS50093">
    <property type="entry name" value="PKD"/>
    <property type="match status" value="2"/>
</dbReference>
<feature type="domain" description="PKD" evidence="9">
    <location>
        <begin position="754"/>
        <end position="835"/>
    </location>
</feature>
<dbReference type="Pfam" id="PF18911">
    <property type="entry name" value="PKD_4"/>
    <property type="match status" value="2"/>
</dbReference>
<reference evidence="10 11" key="1">
    <citation type="submission" date="2021-12" db="EMBL/GenBank/DDBJ databases">
        <title>Genome sequencing of bacteria with rrn-lacking chromosome and rrn-plasmid.</title>
        <authorList>
            <person name="Anda M."/>
            <person name="Iwasaki W."/>
        </authorList>
    </citation>
    <scope>NUCLEOTIDE SEQUENCE [LARGE SCALE GENOMIC DNA]</scope>
    <source>
        <strain evidence="10 11">NBRC 15940</strain>
    </source>
</reference>
<dbReference type="Gene3D" id="2.60.40.10">
    <property type="entry name" value="Immunoglobulins"/>
    <property type="match status" value="2"/>
</dbReference>
<dbReference type="InterPro" id="IPR013783">
    <property type="entry name" value="Ig-like_fold"/>
</dbReference>
<feature type="signal peptide" evidence="8">
    <location>
        <begin position="1"/>
        <end position="20"/>
    </location>
</feature>
<evidence type="ECO:0000256" key="8">
    <source>
        <dbReference type="SAM" id="SignalP"/>
    </source>
</evidence>
<dbReference type="InterPro" id="IPR041438">
    <property type="entry name" value="CBM64"/>
</dbReference>
<evidence type="ECO:0000256" key="4">
    <source>
        <dbReference type="ARBA" id="ARBA00023277"/>
    </source>
</evidence>
<dbReference type="Proteomes" id="UP001310022">
    <property type="component" value="Unassembled WGS sequence"/>
</dbReference>
<evidence type="ECO:0000259" key="9">
    <source>
        <dbReference type="PROSITE" id="PS50093"/>
    </source>
</evidence>
<dbReference type="EMBL" id="BQKE01000003">
    <property type="protein sequence ID" value="GJM63802.1"/>
    <property type="molecule type" value="Genomic_DNA"/>
</dbReference>
<dbReference type="Gene3D" id="4.10.870.10">
    <property type="entry name" value="Endo-1,4-beta-glucanase f. Domain 3"/>
    <property type="match status" value="1"/>
</dbReference>
<evidence type="ECO:0000256" key="1">
    <source>
        <dbReference type="ARBA" id="ARBA00022729"/>
    </source>
</evidence>
<evidence type="ECO:0000256" key="7">
    <source>
        <dbReference type="PIRSR" id="PIRSR600556-1"/>
    </source>
</evidence>
<dbReference type="InterPro" id="IPR026444">
    <property type="entry name" value="Secre_tail"/>
</dbReference>
<sequence length="1008" mass="111944">MRKLVIILLFFLSPFVQVNAQVETNPYLERFMKLRENLNDPSKGYFSPQGVPYHSIETLICEAPDYGHETVSETYSYWFWLEAYYGRLTGDWGPLQAAWKNMENYIIPTQDLQPTAAGYNPNSPATYAAEWPEPEYYPSPLVSSVPVGQDPISAELTAAYGPEVYGMHWLIDSDNWYGYGNKGDGKSAPSYINTFQRGEQESVWETVPHPCWDDHSFGGQYGYLNLFTSESQAPAKQWKYTNAPDADARAVQAIYWAYQWAEEQGVSPASVLPLEETKKMGDFLRLAMFDKYFRPMGVQNTTSPGATGRESAHYLMSWYYAWGGPTDASQNWAWRIGCSHNHFGYQNPIAAYALSEFEPLKPATPTAVSDWSMSLERQLEFYQWLQSAEGAIAGGATNSYNGNYSAYPAGTPTFYGMAYVPHPVYHDPGSNTWFGWQAWSVQRLAEYYYISNDARAKAVLDKWVAWVLKEVELTDDGKYLMPSTLSWNGSPDAWNASSPGANQNLHVVIENKTDADVGVVGCLASALVYYAAATEKYETLNVDAKELARELLDRLWNEYYDGTGVATVESRGDYKRFFEQEVYIPEDFSGNMPNGDVLENGVTFIDIRSRYKEDPQWAALESAYQSGTDFTTTYHRFWCQVDIALANAAYGEFFGEGDGINQKPVAVASSDIDSGEAPLTVQFDGSESYDPNEGDSLTYFWEFGDGGSSNEISPSYIFEMAGTYTTTLTVTDIAGLSDTAALSIQVKTPGNEAPVAAFSASPESGMAPLSVTFDASASSDPNGDELTYQWNFGDGTNGQGVLVDHVYTVAGEYEVQLVVSDGELTGEASMTILVEEDDSLEGCDTTIPVSLSLVYKGVGELCWETTDEISYLNCWNTSIVEINGVDYTNTWSNAMPDKIEGKYYIRYVATVPWAHLEVHGTNNREIGEIVEQQDLALFPNPAKGQFYLDNLTPGARIKIYDMSGRQQLALNPATSSQMTISTQTLSAGVYVVKVLQDGDIVVKTLIVE</sequence>
<evidence type="ECO:0000313" key="10">
    <source>
        <dbReference type="EMBL" id="GJM63802.1"/>
    </source>
</evidence>
<dbReference type="InterPro" id="IPR022409">
    <property type="entry name" value="PKD/Chitinase_dom"/>
</dbReference>
<dbReference type="Gene3D" id="1.50.10.10">
    <property type="match status" value="1"/>
</dbReference>
<protein>
    <recommendedName>
        <fullName evidence="9">PKD domain-containing protein</fullName>
    </recommendedName>
</protein>
<dbReference type="InterPro" id="IPR027390">
    <property type="entry name" value="Endoglucanase_F_dom3"/>
</dbReference>
<dbReference type="SMART" id="SM00089">
    <property type="entry name" value="PKD"/>
    <property type="match status" value="2"/>
</dbReference>
<evidence type="ECO:0000256" key="3">
    <source>
        <dbReference type="ARBA" id="ARBA00023001"/>
    </source>
</evidence>
<keyword evidence="5" id="KW-0326">Glycosidase</keyword>
<evidence type="ECO:0000313" key="11">
    <source>
        <dbReference type="Proteomes" id="UP001310022"/>
    </source>
</evidence>
<dbReference type="GO" id="GO:0008810">
    <property type="term" value="F:cellulase activity"/>
    <property type="evidence" value="ECO:0007669"/>
    <property type="project" value="InterPro"/>
</dbReference>
<dbReference type="InterPro" id="IPR023309">
    <property type="entry name" value="Endo-1-4-beta-glucanase_dom2"/>
</dbReference>
<keyword evidence="2" id="KW-0378">Hydrolase</keyword>
<evidence type="ECO:0000256" key="6">
    <source>
        <dbReference type="ARBA" id="ARBA00023326"/>
    </source>
</evidence>
<keyword evidence="6" id="KW-0624">Polysaccharide degradation</keyword>
<proteinExistence type="predicted"/>
<dbReference type="Pfam" id="PF18666">
    <property type="entry name" value="CBM64"/>
    <property type="match status" value="1"/>
</dbReference>
<dbReference type="SUPFAM" id="SSF48208">
    <property type="entry name" value="Six-hairpin glycosidases"/>
    <property type="match status" value="1"/>
</dbReference>
<dbReference type="GO" id="GO:0030245">
    <property type="term" value="P:cellulose catabolic process"/>
    <property type="evidence" value="ECO:0007669"/>
    <property type="project" value="UniProtKB-KW"/>
</dbReference>
<comment type="caution">
    <text evidence="10">The sequence shown here is derived from an EMBL/GenBank/DDBJ whole genome shotgun (WGS) entry which is preliminary data.</text>
</comment>
<dbReference type="InterPro" id="IPR008928">
    <property type="entry name" value="6-hairpin_glycosidase_sf"/>
</dbReference>
<dbReference type="PRINTS" id="PR00844">
    <property type="entry name" value="GLHYDRLASE48"/>
</dbReference>
<dbReference type="InterPro" id="IPR000556">
    <property type="entry name" value="Glyco_hydro_48F"/>
</dbReference>
<evidence type="ECO:0000256" key="2">
    <source>
        <dbReference type="ARBA" id="ARBA00022801"/>
    </source>
</evidence>
<dbReference type="CDD" id="cd00146">
    <property type="entry name" value="PKD"/>
    <property type="match status" value="1"/>
</dbReference>
<organism evidence="10 11">
    <name type="scientific">Persicobacter diffluens</name>
    <dbReference type="NCBI Taxonomy" id="981"/>
    <lineage>
        <taxon>Bacteria</taxon>
        <taxon>Pseudomonadati</taxon>
        <taxon>Bacteroidota</taxon>
        <taxon>Cytophagia</taxon>
        <taxon>Cytophagales</taxon>
        <taxon>Persicobacteraceae</taxon>
        <taxon>Persicobacter</taxon>
    </lineage>
</organism>
<dbReference type="AlphaFoldDB" id="A0AAN4W2B4"/>
<feature type="domain" description="PKD" evidence="9">
    <location>
        <begin position="664"/>
        <end position="753"/>
    </location>
</feature>
<keyword evidence="11" id="KW-1185">Reference proteome</keyword>
<evidence type="ECO:0000256" key="5">
    <source>
        <dbReference type="ARBA" id="ARBA00023295"/>
    </source>
</evidence>
<keyword evidence="4" id="KW-0119">Carbohydrate metabolism</keyword>
<dbReference type="SUPFAM" id="SSF49299">
    <property type="entry name" value="PKD domain"/>
    <property type="match status" value="2"/>
</dbReference>
<dbReference type="InterPro" id="IPR035986">
    <property type="entry name" value="PKD_dom_sf"/>
</dbReference>
<name>A0AAN4W2B4_9BACT</name>
<feature type="active site" description="Proton donor" evidence="7">
    <location>
        <position position="73"/>
    </location>
</feature>
<feature type="chain" id="PRO_5042817950" description="PKD domain-containing protein" evidence="8">
    <location>
        <begin position="21"/>
        <end position="1008"/>
    </location>
</feature>
<accession>A0AAN4W2B4</accession>
<dbReference type="RefSeq" id="WP_338238916.1">
    <property type="nucleotide sequence ID" value="NZ_BQKE01000003.1"/>
</dbReference>
<dbReference type="Gene3D" id="2.170.160.10">
    <property type="entry name" value="Endo-1,4-beta-glucanase f. Domain 2"/>
    <property type="match status" value="1"/>
</dbReference>
<feature type="active site" description="Nucleophile" evidence="7">
    <location>
        <position position="245"/>
    </location>
</feature>
<dbReference type="Pfam" id="PF18962">
    <property type="entry name" value="Por_Secre_tail"/>
    <property type="match status" value="1"/>
</dbReference>
<dbReference type="Pfam" id="PF02011">
    <property type="entry name" value="Glyco_hydro_48"/>
    <property type="match status" value="1"/>
</dbReference>